<evidence type="ECO:0000313" key="4">
    <source>
        <dbReference type="Proteomes" id="UP000738359"/>
    </source>
</evidence>
<keyword evidence="4" id="KW-1185">Reference proteome</keyword>
<gene>
    <name evidence="3" type="ORF">BGZ70_010063</name>
</gene>
<organism evidence="3 4">
    <name type="scientific">Mortierella alpina</name>
    <name type="common">Oleaginous fungus</name>
    <name type="synonym">Mortierella renispora</name>
    <dbReference type="NCBI Taxonomy" id="64518"/>
    <lineage>
        <taxon>Eukaryota</taxon>
        <taxon>Fungi</taxon>
        <taxon>Fungi incertae sedis</taxon>
        <taxon>Mucoromycota</taxon>
        <taxon>Mortierellomycotina</taxon>
        <taxon>Mortierellomycetes</taxon>
        <taxon>Mortierellales</taxon>
        <taxon>Mortierellaceae</taxon>
        <taxon>Mortierella</taxon>
    </lineage>
</organism>
<keyword evidence="1" id="KW-0175">Coiled coil</keyword>
<dbReference type="AlphaFoldDB" id="A0A9P6M013"/>
<proteinExistence type="predicted"/>
<accession>A0A9P6M013</accession>
<comment type="caution">
    <text evidence="3">The sequence shown here is derived from an EMBL/GenBank/DDBJ whole genome shotgun (WGS) entry which is preliminary data.</text>
</comment>
<feature type="region of interest" description="Disordered" evidence="2">
    <location>
        <begin position="1"/>
        <end position="48"/>
    </location>
</feature>
<feature type="compositionally biased region" description="Basic and acidic residues" evidence="2">
    <location>
        <begin position="35"/>
        <end position="48"/>
    </location>
</feature>
<sequence>MQEAAREPSEESYRERSVALRTGDKGKGSSKRHRAQWEGRYSHHDHEDRDTYMKDFKAVDHSTAAGRIVWVDQDKERMQLLIRKEQMLDERENSWALRMLQQQEQHQAMLLRLEEETNARLKRRFEELEEERQRVRAMQQELEGERQQVRTMQQDLATREKEFSKQREAWLAGYAVVQADAAKAAALYHAQNQ</sequence>
<evidence type="ECO:0000256" key="2">
    <source>
        <dbReference type="SAM" id="MobiDB-lite"/>
    </source>
</evidence>
<name>A0A9P6M013_MORAP</name>
<reference evidence="3" key="1">
    <citation type="journal article" date="2020" name="Fungal Divers.">
        <title>Resolving the Mortierellaceae phylogeny through synthesis of multi-gene phylogenetics and phylogenomics.</title>
        <authorList>
            <person name="Vandepol N."/>
            <person name="Liber J."/>
            <person name="Desiro A."/>
            <person name="Na H."/>
            <person name="Kennedy M."/>
            <person name="Barry K."/>
            <person name="Grigoriev I.V."/>
            <person name="Miller A.N."/>
            <person name="O'Donnell K."/>
            <person name="Stajich J.E."/>
            <person name="Bonito G."/>
        </authorList>
    </citation>
    <scope>NUCLEOTIDE SEQUENCE</scope>
    <source>
        <strain evidence="3">CK1249</strain>
    </source>
</reference>
<evidence type="ECO:0000313" key="3">
    <source>
        <dbReference type="EMBL" id="KAF9955973.1"/>
    </source>
</evidence>
<dbReference type="Proteomes" id="UP000738359">
    <property type="component" value="Unassembled WGS sequence"/>
</dbReference>
<protein>
    <submittedName>
        <fullName evidence="3">Uncharacterized protein</fullName>
    </submittedName>
</protein>
<feature type="compositionally biased region" description="Basic and acidic residues" evidence="2">
    <location>
        <begin position="1"/>
        <end position="27"/>
    </location>
</feature>
<feature type="coiled-coil region" evidence="1">
    <location>
        <begin position="111"/>
        <end position="162"/>
    </location>
</feature>
<dbReference type="OrthoDB" id="2443159at2759"/>
<evidence type="ECO:0000256" key="1">
    <source>
        <dbReference type="SAM" id="Coils"/>
    </source>
</evidence>
<dbReference type="EMBL" id="JAAAHY010000873">
    <property type="protein sequence ID" value="KAF9955973.1"/>
    <property type="molecule type" value="Genomic_DNA"/>
</dbReference>